<evidence type="ECO:0000313" key="7">
    <source>
        <dbReference type="EMBL" id="MBB3023229.1"/>
    </source>
</evidence>
<proteinExistence type="predicted"/>
<feature type="transmembrane region" description="Helical" evidence="6">
    <location>
        <begin position="185"/>
        <end position="205"/>
    </location>
</feature>
<keyword evidence="4 6" id="KW-1133">Transmembrane helix</keyword>
<feature type="transmembrane region" description="Helical" evidence="6">
    <location>
        <begin position="40"/>
        <end position="60"/>
    </location>
</feature>
<gene>
    <name evidence="7" type="ORF">FHX50_001514</name>
</gene>
<dbReference type="NCBIfam" id="NF037982">
    <property type="entry name" value="Nramp_1"/>
    <property type="match status" value="1"/>
</dbReference>
<dbReference type="PRINTS" id="PR00447">
    <property type="entry name" value="NATRESASSCMP"/>
</dbReference>
<keyword evidence="2" id="KW-0813">Transport</keyword>
<dbReference type="RefSeq" id="WP_183376219.1">
    <property type="nucleotide sequence ID" value="NZ_CBCSFZ010000023.1"/>
</dbReference>
<reference evidence="7 8" key="1">
    <citation type="submission" date="2020-08" db="EMBL/GenBank/DDBJ databases">
        <title>Sequencing the genomes of 1000 actinobacteria strains.</title>
        <authorList>
            <person name="Klenk H.-P."/>
        </authorList>
    </citation>
    <scope>NUCLEOTIDE SEQUENCE [LARGE SCALE GENOMIC DNA]</scope>
    <source>
        <strain evidence="7 8">DSM 23040</strain>
    </source>
</reference>
<evidence type="ECO:0000256" key="4">
    <source>
        <dbReference type="ARBA" id="ARBA00022989"/>
    </source>
</evidence>
<name>A0A839QWK8_9MICO</name>
<feature type="transmembrane region" description="Helical" evidence="6">
    <location>
        <begin position="247"/>
        <end position="272"/>
    </location>
</feature>
<dbReference type="NCBIfam" id="TIGR01197">
    <property type="entry name" value="nramp"/>
    <property type="match status" value="1"/>
</dbReference>
<dbReference type="Proteomes" id="UP000568050">
    <property type="component" value="Unassembled WGS sequence"/>
</dbReference>
<feature type="transmembrane region" description="Helical" evidence="6">
    <location>
        <begin position="328"/>
        <end position="349"/>
    </location>
</feature>
<sequence length="422" mass="43422">MSARSRLIVLLGPAFVAAVAYVDPGNVAANLTAGADYGYGLLWVLVLANLMAVLVQYLSAKVGITSGRSLPQLVGERLGRRSRLTYWAQAELVAAATDLAEVVGGAIALHILFDLPLLVGGVITAVVSLGILALQTRHRSRTFEIVILGLLLIITGGFLAGLVIAPVSATGIAGGLVPRFADTNAVLIAASMLGATVMPHVIYLHSSLGRDHAERTGATRTSAARTGTGRSGATTRARLLHATRIDVVLSLLLAGSVNIGMLVLAAAALPGADGTDTIDGAHAQIAAQVGPVVGGLFAVGLLASALASTSVGAFAGSEIMAGLLHRRIPLLARRAVTVLPALLILAIGADPTEALVLSQVVLSLGIPFALVPLVRFASDRTLMAEHPTSRWVIVAAWTTAVAIIALNLLLVALWWGPWTSTI</sequence>
<dbReference type="InterPro" id="IPR001046">
    <property type="entry name" value="NRAMP_fam"/>
</dbReference>
<accession>A0A839QWK8</accession>
<dbReference type="Pfam" id="PF01566">
    <property type="entry name" value="Nramp"/>
    <property type="match status" value="1"/>
</dbReference>
<dbReference type="GO" id="GO:0015086">
    <property type="term" value="F:cadmium ion transmembrane transporter activity"/>
    <property type="evidence" value="ECO:0007669"/>
    <property type="project" value="TreeGrafter"/>
</dbReference>
<dbReference type="GO" id="GO:0005886">
    <property type="term" value="C:plasma membrane"/>
    <property type="evidence" value="ECO:0007669"/>
    <property type="project" value="TreeGrafter"/>
</dbReference>
<dbReference type="PANTHER" id="PTHR11706">
    <property type="entry name" value="SOLUTE CARRIER PROTEIN FAMILY 11 MEMBER"/>
    <property type="match status" value="1"/>
</dbReference>
<evidence type="ECO:0000313" key="8">
    <source>
        <dbReference type="Proteomes" id="UP000568050"/>
    </source>
</evidence>
<dbReference type="EMBL" id="JACHWP010000003">
    <property type="protein sequence ID" value="MBB3023229.1"/>
    <property type="molecule type" value="Genomic_DNA"/>
</dbReference>
<feature type="transmembrane region" description="Helical" evidence="6">
    <location>
        <begin position="86"/>
        <end position="109"/>
    </location>
</feature>
<evidence type="ECO:0000256" key="2">
    <source>
        <dbReference type="ARBA" id="ARBA00022448"/>
    </source>
</evidence>
<keyword evidence="8" id="KW-1185">Reference proteome</keyword>
<dbReference type="PANTHER" id="PTHR11706:SF33">
    <property type="entry name" value="NATURAL RESISTANCE-ASSOCIATED MACROPHAGE PROTEIN 2"/>
    <property type="match status" value="1"/>
</dbReference>
<feature type="transmembrane region" description="Helical" evidence="6">
    <location>
        <begin position="146"/>
        <end position="165"/>
    </location>
</feature>
<evidence type="ECO:0000256" key="1">
    <source>
        <dbReference type="ARBA" id="ARBA00004141"/>
    </source>
</evidence>
<evidence type="ECO:0000256" key="6">
    <source>
        <dbReference type="SAM" id="Phobius"/>
    </source>
</evidence>
<evidence type="ECO:0000256" key="3">
    <source>
        <dbReference type="ARBA" id="ARBA00022692"/>
    </source>
</evidence>
<comment type="caution">
    <text evidence="7">The sequence shown here is derived from an EMBL/GenBank/DDBJ whole genome shotgun (WGS) entry which is preliminary data.</text>
</comment>
<dbReference type="AlphaFoldDB" id="A0A839QWK8"/>
<feature type="transmembrane region" description="Helical" evidence="6">
    <location>
        <begin position="292"/>
        <end position="316"/>
    </location>
</feature>
<feature type="transmembrane region" description="Helical" evidence="6">
    <location>
        <begin position="390"/>
        <end position="415"/>
    </location>
</feature>
<dbReference type="GO" id="GO:0034755">
    <property type="term" value="P:iron ion transmembrane transport"/>
    <property type="evidence" value="ECO:0007669"/>
    <property type="project" value="TreeGrafter"/>
</dbReference>
<feature type="transmembrane region" description="Helical" evidence="6">
    <location>
        <begin position="355"/>
        <end position="378"/>
    </location>
</feature>
<protein>
    <submittedName>
        <fullName evidence="7">Manganese transport protein</fullName>
    </submittedName>
</protein>
<keyword evidence="3 6" id="KW-0812">Transmembrane</keyword>
<comment type="subcellular location">
    <subcellularLocation>
        <location evidence="1">Membrane</location>
        <topology evidence="1">Multi-pass membrane protein</topology>
    </subcellularLocation>
</comment>
<evidence type="ECO:0000256" key="5">
    <source>
        <dbReference type="ARBA" id="ARBA00023136"/>
    </source>
</evidence>
<keyword evidence="5 6" id="KW-0472">Membrane</keyword>
<feature type="transmembrane region" description="Helical" evidence="6">
    <location>
        <begin position="115"/>
        <end position="134"/>
    </location>
</feature>
<organism evidence="7 8">
    <name type="scientific">Helcobacillus massiliensis</name>
    <dbReference type="NCBI Taxonomy" id="521392"/>
    <lineage>
        <taxon>Bacteria</taxon>
        <taxon>Bacillati</taxon>
        <taxon>Actinomycetota</taxon>
        <taxon>Actinomycetes</taxon>
        <taxon>Micrococcales</taxon>
        <taxon>Dermabacteraceae</taxon>
        <taxon>Helcobacillus</taxon>
    </lineage>
</organism>
<dbReference type="GO" id="GO:0005384">
    <property type="term" value="F:manganese ion transmembrane transporter activity"/>
    <property type="evidence" value="ECO:0007669"/>
    <property type="project" value="TreeGrafter"/>
</dbReference>